<dbReference type="PANTHER" id="PTHR24246">
    <property type="entry name" value="OLFACTORY RECEPTOR AND ADENOSINE RECEPTOR"/>
    <property type="match status" value="1"/>
</dbReference>
<protein>
    <submittedName>
        <fullName evidence="14">G-protein coupled receptors family 1 profile domain-containing protein</fullName>
    </submittedName>
</protein>
<feature type="region of interest" description="Disordered" evidence="10">
    <location>
        <begin position="170"/>
        <end position="197"/>
    </location>
</feature>
<sequence length="400" mass="45556">MGRVEDRLLGLKLNQFTLVVLRSCNLLTIFNLLVFTTNEFIVIRHPLHYRRYFRRRTVLLILLASWVISITFGIGSVFTNFPASAHSVLVRTSDQNGTLVFDIGPISAENGTDDGVTRRELDGVSVNMISMLMIFALCYACLATVLICYGIILRTIRQFHAVDNNKGAFHSEDSQKVNQRSLQHRESRRESHATDAVTGTKRCNSHRRWRIHLMSRHKYLIVIGSVLFVDVLFLLPYSAIQMVAFLHLNNLLSSSSSSTLIRWSLQIIIGVHSVCQPLCYFRMNEFRRLACGQRRSSQSFSQWHKSFAQTKDQPNADNEDGQEEEKCDSPQPDDALLSDEVQCGSAVETPKLLCKDTTRSRQNSFKFRTYGTRESPAIRHKLSELTGLHSSTHFEPEPES</sequence>
<dbReference type="GO" id="GO:0004930">
    <property type="term" value="F:G protein-coupled receptor activity"/>
    <property type="evidence" value="ECO:0007669"/>
    <property type="project" value="UniProtKB-KW"/>
</dbReference>
<dbReference type="GO" id="GO:0005886">
    <property type="term" value="C:plasma membrane"/>
    <property type="evidence" value="ECO:0007669"/>
    <property type="project" value="UniProtKB-SubCell"/>
</dbReference>
<dbReference type="Proteomes" id="UP000887566">
    <property type="component" value="Unplaced"/>
</dbReference>
<keyword evidence="5" id="KW-0297">G-protein coupled receptor</keyword>
<dbReference type="CDD" id="cd00637">
    <property type="entry name" value="7tm_classA_rhodopsin-like"/>
    <property type="match status" value="1"/>
</dbReference>
<feature type="region of interest" description="Disordered" evidence="10">
    <location>
        <begin position="308"/>
        <end position="340"/>
    </location>
</feature>
<dbReference type="SUPFAM" id="SSF81321">
    <property type="entry name" value="Family A G protein-coupled receptor-like"/>
    <property type="match status" value="1"/>
</dbReference>
<proteinExistence type="predicted"/>
<evidence type="ECO:0000313" key="13">
    <source>
        <dbReference type="Proteomes" id="UP000887566"/>
    </source>
</evidence>
<evidence type="ECO:0000256" key="1">
    <source>
        <dbReference type="ARBA" id="ARBA00004651"/>
    </source>
</evidence>
<keyword evidence="4 11" id="KW-1133">Transmembrane helix</keyword>
<evidence type="ECO:0000256" key="6">
    <source>
        <dbReference type="ARBA" id="ARBA00023136"/>
    </source>
</evidence>
<dbReference type="AlphaFoldDB" id="A0A914UMU6"/>
<keyword evidence="9" id="KW-0807">Transducer</keyword>
<keyword evidence="7" id="KW-0675">Receptor</keyword>
<dbReference type="PROSITE" id="PS50262">
    <property type="entry name" value="G_PROTEIN_RECEP_F1_2"/>
    <property type="match status" value="1"/>
</dbReference>
<keyword evidence="2" id="KW-1003">Cell membrane</keyword>
<dbReference type="Gene3D" id="1.20.1070.10">
    <property type="entry name" value="Rhodopsin 7-helix transmembrane proteins"/>
    <property type="match status" value="1"/>
</dbReference>
<evidence type="ECO:0000256" key="4">
    <source>
        <dbReference type="ARBA" id="ARBA00022989"/>
    </source>
</evidence>
<evidence type="ECO:0000256" key="5">
    <source>
        <dbReference type="ARBA" id="ARBA00023040"/>
    </source>
</evidence>
<dbReference type="PANTHER" id="PTHR24246:SF27">
    <property type="entry name" value="ADENOSINE RECEPTOR, ISOFORM A"/>
    <property type="match status" value="1"/>
</dbReference>
<accession>A0A914UMU6</accession>
<feature type="transmembrane region" description="Helical" evidence="11">
    <location>
        <begin position="16"/>
        <end position="36"/>
    </location>
</feature>
<evidence type="ECO:0000256" key="9">
    <source>
        <dbReference type="ARBA" id="ARBA00023224"/>
    </source>
</evidence>
<organism evidence="13 14">
    <name type="scientific">Plectus sambesii</name>
    <dbReference type="NCBI Taxonomy" id="2011161"/>
    <lineage>
        <taxon>Eukaryota</taxon>
        <taxon>Metazoa</taxon>
        <taxon>Ecdysozoa</taxon>
        <taxon>Nematoda</taxon>
        <taxon>Chromadorea</taxon>
        <taxon>Plectida</taxon>
        <taxon>Plectina</taxon>
        <taxon>Plectoidea</taxon>
        <taxon>Plectidae</taxon>
        <taxon>Plectus</taxon>
    </lineage>
</organism>
<feature type="transmembrane region" description="Helical" evidence="11">
    <location>
        <begin position="219"/>
        <end position="240"/>
    </location>
</feature>
<keyword evidence="6 11" id="KW-0472">Membrane</keyword>
<evidence type="ECO:0000259" key="12">
    <source>
        <dbReference type="PROSITE" id="PS50262"/>
    </source>
</evidence>
<evidence type="ECO:0000256" key="8">
    <source>
        <dbReference type="ARBA" id="ARBA00023180"/>
    </source>
</evidence>
<feature type="transmembrane region" description="Helical" evidence="11">
    <location>
        <begin position="128"/>
        <end position="152"/>
    </location>
</feature>
<dbReference type="InterPro" id="IPR017452">
    <property type="entry name" value="GPCR_Rhodpsn_7TM"/>
</dbReference>
<keyword evidence="13" id="KW-1185">Reference proteome</keyword>
<feature type="domain" description="G-protein coupled receptors family 1 profile" evidence="12">
    <location>
        <begin position="1"/>
        <end position="280"/>
    </location>
</feature>
<evidence type="ECO:0000313" key="14">
    <source>
        <dbReference type="WBParaSite" id="PSAMB.scaffold11005size3667.g33793.t1"/>
    </source>
</evidence>
<comment type="subcellular location">
    <subcellularLocation>
        <location evidence="1">Cell membrane</location>
        <topology evidence="1">Multi-pass membrane protein</topology>
    </subcellularLocation>
</comment>
<evidence type="ECO:0000256" key="7">
    <source>
        <dbReference type="ARBA" id="ARBA00023170"/>
    </source>
</evidence>
<reference evidence="14" key="1">
    <citation type="submission" date="2022-11" db="UniProtKB">
        <authorList>
            <consortium name="WormBaseParasite"/>
        </authorList>
    </citation>
    <scope>IDENTIFICATION</scope>
</reference>
<feature type="compositionally biased region" description="Basic and acidic residues" evidence="10">
    <location>
        <begin position="183"/>
        <end position="193"/>
    </location>
</feature>
<feature type="compositionally biased region" description="Acidic residues" evidence="10">
    <location>
        <begin position="317"/>
        <end position="326"/>
    </location>
</feature>
<keyword evidence="3 11" id="KW-0812">Transmembrane</keyword>
<evidence type="ECO:0000256" key="2">
    <source>
        <dbReference type="ARBA" id="ARBA00022475"/>
    </source>
</evidence>
<feature type="transmembrane region" description="Helical" evidence="11">
    <location>
        <begin position="57"/>
        <end position="78"/>
    </location>
</feature>
<dbReference type="WBParaSite" id="PSAMB.scaffold11005size3667.g33793.t1">
    <property type="protein sequence ID" value="PSAMB.scaffold11005size3667.g33793.t1"/>
    <property type="gene ID" value="PSAMB.scaffold11005size3667.g33793"/>
</dbReference>
<evidence type="ECO:0000256" key="3">
    <source>
        <dbReference type="ARBA" id="ARBA00022692"/>
    </source>
</evidence>
<name>A0A914UMU6_9BILA</name>
<evidence type="ECO:0000256" key="11">
    <source>
        <dbReference type="SAM" id="Phobius"/>
    </source>
</evidence>
<keyword evidence="8" id="KW-0325">Glycoprotein</keyword>
<evidence type="ECO:0000256" key="10">
    <source>
        <dbReference type="SAM" id="MobiDB-lite"/>
    </source>
</evidence>